<gene>
    <name evidence="1" type="ORF">BU25DRAFT_91290</name>
</gene>
<accession>A0ACB6RY00</accession>
<evidence type="ECO:0000313" key="2">
    <source>
        <dbReference type="Proteomes" id="UP000799754"/>
    </source>
</evidence>
<dbReference type="EMBL" id="MU006720">
    <property type="protein sequence ID" value="KAF2626582.1"/>
    <property type="molecule type" value="Genomic_DNA"/>
</dbReference>
<comment type="caution">
    <text evidence="1">The sequence shown here is derived from an EMBL/GenBank/DDBJ whole genome shotgun (WGS) entry which is preliminary data.</text>
</comment>
<reference evidence="1" key="1">
    <citation type="journal article" date="2020" name="Stud. Mycol.">
        <title>101 Dothideomycetes genomes: a test case for predicting lifestyles and emergence of pathogens.</title>
        <authorList>
            <person name="Haridas S."/>
            <person name="Albert R."/>
            <person name="Binder M."/>
            <person name="Bloem J."/>
            <person name="Labutti K."/>
            <person name="Salamov A."/>
            <person name="Andreopoulos B."/>
            <person name="Baker S."/>
            <person name="Barry K."/>
            <person name="Bills G."/>
            <person name="Bluhm B."/>
            <person name="Cannon C."/>
            <person name="Castanera R."/>
            <person name="Culley D."/>
            <person name="Daum C."/>
            <person name="Ezra D."/>
            <person name="Gonzalez J."/>
            <person name="Henrissat B."/>
            <person name="Kuo A."/>
            <person name="Liang C."/>
            <person name="Lipzen A."/>
            <person name="Lutzoni F."/>
            <person name="Magnuson J."/>
            <person name="Mondo S."/>
            <person name="Nolan M."/>
            <person name="Ohm R."/>
            <person name="Pangilinan J."/>
            <person name="Park H.-J."/>
            <person name="Ramirez L."/>
            <person name="Alfaro M."/>
            <person name="Sun H."/>
            <person name="Tritt A."/>
            <person name="Yoshinaga Y."/>
            <person name="Zwiers L.-H."/>
            <person name="Turgeon B."/>
            <person name="Goodwin S."/>
            <person name="Spatafora J."/>
            <person name="Crous P."/>
            <person name="Grigoriev I."/>
        </authorList>
    </citation>
    <scope>NUCLEOTIDE SEQUENCE</scope>
    <source>
        <strain evidence="1">CBS 525.71</strain>
    </source>
</reference>
<name>A0ACB6RY00_9PLEO</name>
<dbReference type="Proteomes" id="UP000799754">
    <property type="component" value="Unassembled WGS sequence"/>
</dbReference>
<evidence type="ECO:0000313" key="1">
    <source>
        <dbReference type="EMBL" id="KAF2626582.1"/>
    </source>
</evidence>
<proteinExistence type="predicted"/>
<sequence length="253" mass="27177">MRGFLDQHSEAAAAGKPLPIPPEPRQGHLTVNALNQHLNLASHAKLGPKTIVERWLDAVTVADSEPALEKEPSNTTNITRHSTLPGTSSSSYVKLQLTSAANDTLDLALAVSEDHSITIGVDESYKSVSEPEDNGTNAQAQHLNHSRNRGSSATGHTLVSGVPSTQIKPSKEAPSISSRSSCILFLPTAPENPQSGSNAPSADTLFRDESGKPPESVLGVLCGFTEEEWQDRQRQMMQTRIERQAQDESLGTQ</sequence>
<keyword evidence="2" id="KW-1185">Reference proteome</keyword>
<protein>
    <submittedName>
        <fullName evidence="1">Uncharacterized protein</fullName>
    </submittedName>
</protein>
<organism evidence="1 2">
    <name type="scientific">Macroventuria anomochaeta</name>
    <dbReference type="NCBI Taxonomy" id="301207"/>
    <lineage>
        <taxon>Eukaryota</taxon>
        <taxon>Fungi</taxon>
        <taxon>Dikarya</taxon>
        <taxon>Ascomycota</taxon>
        <taxon>Pezizomycotina</taxon>
        <taxon>Dothideomycetes</taxon>
        <taxon>Pleosporomycetidae</taxon>
        <taxon>Pleosporales</taxon>
        <taxon>Pleosporineae</taxon>
        <taxon>Didymellaceae</taxon>
        <taxon>Macroventuria</taxon>
    </lineage>
</organism>